<dbReference type="Gene3D" id="3.40.50.2300">
    <property type="match status" value="2"/>
</dbReference>
<dbReference type="Pfam" id="PF00497">
    <property type="entry name" value="SBP_bac_3"/>
    <property type="match status" value="3"/>
</dbReference>
<dbReference type="InterPro" id="IPR004358">
    <property type="entry name" value="Sig_transdc_His_kin-like_C"/>
</dbReference>
<feature type="domain" description="Histidine kinase" evidence="18">
    <location>
        <begin position="936"/>
        <end position="1157"/>
    </location>
</feature>
<dbReference type="InterPro" id="IPR003594">
    <property type="entry name" value="HATPase_dom"/>
</dbReference>
<dbReference type="InterPro" id="IPR003661">
    <property type="entry name" value="HisK_dim/P_dom"/>
</dbReference>
<dbReference type="Gene3D" id="1.20.120.160">
    <property type="entry name" value="HPT domain"/>
    <property type="match status" value="1"/>
</dbReference>
<evidence type="ECO:0000256" key="11">
    <source>
        <dbReference type="ARBA" id="ARBA00022989"/>
    </source>
</evidence>
<keyword evidence="7" id="KW-0812">Transmembrane</keyword>
<dbReference type="PANTHER" id="PTHR45339">
    <property type="entry name" value="HYBRID SIGNAL TRANSDUCTION HISTIDINE KINASE J"/>
    <property type="match status" value="1"/>
</dbReference>
<dbReference type="Pfam" id="PF02518">
    <property type="entry name" value="HATPase_c"/>
    <property type="match status" value="1"/>
</dbReference>
<dbReference type="InterPro" id="IPR011006">
    <property type="entry name" value="CheY-like_superfamily"/>
</dbReference>
<keyword evidence="12" id="KW-0902">Two-component regulatory system</keyword>
<dbReference type="PROSITE" id="PS50110">
    <property type="entry name" value="RESPONSE_REGULATORY"/>
    <property type="match status" value="2"/>
</dbReference>
<feature type="modified residue" description="4-aspartylphosphate" evidence="17">
    <location>
        <position position="1374"/>
    </location>
</feature>
<dbReference type="PROSITE" id="PS50109">
    <property type="entry name" value="HIS_KIN"/>
    <property type="match status" value="1"/>
</dbReference>
<dbReference type="SUPFAM" id="SSF52172">
    <property type="entry name" value="CheY-like"/>
    <property type="match status" value="2"/>
</dbReference>
<dbReference type="CDD" id="cd17546">
    <property type="entry name" value="REC_hyHK_CKI1_RcsC-like"/>
    <property type="match status" value="2"/>
</dbReference>
<dbReference type="SUPFAM" id="SSF47226">
    <property type="entry name" value="Histidine-containing phosphotransfer domain, HPT domain"/>
    <property type="match status" value="1"/>
</dbReference>
<feature type="modified residue" description="Phosphohistidine" evidence="16">
    <location>
        <position position="1519"/>
    </location>
</feature>
<dbReference type="SMART" id="SM00448">
    <property type="entry name" value="REC"/>
    <property type="match status" value="2"/>
</dbReference>
<dbReference type="PRINTS" id="PR00344">
    <property type="entry name" value="BCTRLSENSOR"/>
</dbReference>
<evidence type="ECO:0000259" key="20">
    <source>
        <dbReference type="PROSITE" id="PS50894"/>
    </source>
</evidence>
<keyword evidence="6" id="KW-0808">Transferase</keyword>
<dbReference type="RefSeq" id="WP_174672548.1">
    <property type="nucleotide sequence ID" value="NZ_CP054491.1"/>
</dbReference>
<dbReference type="SUPFAM" id="SSF53850">
    <property type="entry name" value="Periplasmic binding protein-like II"/>
    <property type="match status" value="3"/>
</dbReference>
<keyword evidence="5 17" id="KW-0597">Phosphoprotein</keyword>
<evidence type="ECO:0000256" key="14">
    <source>
        <dbReference type="ARBA" id="ARBA00064003"/>
    </source>
</evidence>
<evidence type="ECO:0000313" key="22">
    <source>
        <dbReference type="Proteomes" id="UP000509658"/>
    </source>
</evidence>
<organism evidence="21 22">
    <name type="scientific">Candidatus Reidiella endopervernicosa</name>
    <dbReference type="NCBI Taxonomy" id="2738883"/>
    <lineage>
        <taxon>Bacteria</taxon>
        <taxon>Pseudomonadati</taxon>
        <taxon>Pseudomonadota</taxon>
        <taxon>Gammaproteobacteria</taxon>
        <taxon>Candidatus Reidiella</taxon>
    </lineage>
</organism>
<dbReference type="InterPro" id="IPR001789">
    <property type="entry name" value="Sig_transdc_resp-reg_receiver"/>
</dbReference>
<dbReference type="InterPro" id="IPR001638">
    <property type="entry name" value="Solute-binding_3/MltF_N"/>
</dbReference>
<dbReference type="Gene3D" id="3.30.450.20">
    <property type="entry name" value="PAS domain"/>
    <property type="match status" value="1"/>
</dbReference>
<protein>
    <recommendedName>
        <fullName evidence="15">Sensory/regulatory protein RpfC</fullName>
        <ecNumber evidence="3">2.7.13.3</ecNumber>
    </recommendedName>
</protein>
<evidence type="ECO:0000256" key="17">
    <source>
        <dbReference type="PROSITE-ProRule" id="PRU00169"/>
    </source>
</evidence>
<keyword evidence="22" id="KW-1185">Reference proteome</keyword>
<evidence type="ECO:0000259" key="18">
    <source>
        <dbReference type="PROSITE" id="PS50109"/>
    </source>
</evidence>
<dbReference type="Proteomes" id="UP000509658">
    <property type="component" value="Chromosome"/>
</dbReference>
<dbReference type="Gene3D" id="3.30.565.10">
    <property type="entry name" value="Histidine kinase-like ATPase, C-terminal domain"/>
    <property type="match status" value="1"/>
</dbReference>
<evidence type="ECO:0000256" key="7">
    <source>
        <dbReference type="ARBA" id="ARBA00022692"/>
    </source>
</evidence>
<dbReference type="SUPFAM" id="SSF55874">
    <property type="entry name" value="ATPase domain of HSP90 chaperone/DNA topoisomerase II/histidine kinase"/>
    <property type="match status" value="1"/>
</dbReference>
<evidence type="ECO:0000256" key="15">
    <source>
        <dbReference type="ARBA" id="ARBA00068150"/>
    </source>
</evidence>
<evidence type="ECO:0000256" key="2">
    <source>
        <dbReference type="ARBA" id="ARBA00004651"/>
    </source>
</evidence>
<evidence type="ECO:0000256" key="6">
    <source>
        <dbReference type="ARBA" id="ARBA00022679"/>
    </source>
</evidence>
<dbReference type="EC" id="2.7.13.3" evidence="3"/>
<dbReference type="Pfam" id="PF00072">
    <property type="entry name" value="Response_reg"/>
    <property type="match status" value="2"/>
</dbReference>
<feature type="modified residue" description="4-aspartylphosphate" evidence="17">
    <location>
        <position position="1235"/>
    </location>
</feature>
<dbReference type="SUPFAM" id="SSF47384">
    <property type="entry name" value="Homodimeric domain of signal transducing histidine kinase"/>
    <property type="match status" value="1"/>
</dbReference>
<evidence type="ECO:0000256" key="3">
    <source>
        <dbReference type="ARBA" id="ARBA00012438"/>
    </source>
</evidence>
<comment type="subunit">
    <text evidence="14">At low DSF concentrations, interacts with RpfF.</text>
</comment>
<comment type="catalytic activity">
    <reaction evidence="1">
        <text>ATP + protein L-histidine = ADP + protein N-phospho-L-histidine.</text>
        <dbReference type="EC" id="2.7.13.3"/>
    </reaction>
</comment>
<keyword evidence="8" id="KW-0547">Nucleotide-binding</keyword>
<dbReference type="Gene3D" id="3.40.190.10">
    <property type="entry name" value="Periplasmic binding protein-like II"/>
    <property type="match status" value="6"/>
</dbReference>
<dbReference type="InterPro" id="IPR035965">
    <property type="entry name" value="PAS-like_dom_sf"/>
</dbReference>
<dbReference type="InterPro" id="IPR036641">
    <property type="entry name" value="HPT_dom_sf"/>
</dbReference>
<dbReference type="GO" id="GO:0005886">
    <property type="term" value="C:plasma membrane"/>
    <property type="evidence" value="ECO:0007669"/>
    <property type="project" value="UniProtKB-SubCell"/>
</dbReference>
<dbReference type="FunFam" id="3.30.565.10:FF:000010">
    <property type="entry name" value="Sensor histidine kinase RcsC"/>
    <property type="match status" value="1"/>
</dbReference>
<evidence type="ECO:0000256" key="1">
    <source>
        <dbReference type="ARBA" id="ARBA00000085"/>
    </source>
</evidence>
<dbReference type="CDD" id="cd01007">
    <property type="entry name" value="PBP2_BvgS_HisK_like"/>
    <property type="match status" value="2"/>
</dbReference>
<evidence type="ECO:0000256" key="12">
    <source>
        <dbReference type="ARBA" id="ARBA00023012"/>
    </source>
</evidence>
<evidence type="ECO:0000256" key="5">
    <source>
        <dbReference type="ARBA" id="ARBA00022553"/>
    </source>
</evidence>
<evidence type="ECO:0000256" key="9">
    <source>
        <dbReference type="ARBA" id="ARBA00022777"/>
    </source>
</evidence>
<dbReference type="Pfam" id="PF01627">
    <property type="entry name" value="Hpt"/>
    <property type="match status" value="1"/>
</dbReference>
<dbReference type="CDD" id="cd00082">
    <property type="entry name" value="HisKA"/>
    <property type="match status" value="1"/>
</dbReference>
<evidence type="ECO:0000313" key="21">
    <source>
        <dbReference type="EMBL" id="QKQ25051.1"/>
    </source>
</evidence>
<feature type="domain" description="Response regulatory" evidence="19">
    <location>
        <begin position="1325"/>
        <end position="1441"/>
    </location>
</feature>
<dbReference type="InterPro" id="IPR005467">
    <property type="entry name" value="His_kinase_dom"/>
</dbReference>
<dbReference type="SMART" id="SM00388">
    <property type="entry name" value="HisKA"/>
    <property type="match status" value="1"/>
</dbReference>
<comment type="subcellular location">
    <subcellularLocation>
        <location evidence="2">Cell membrane</location>
        <topology evidence="2">Multi-pass membrane protein</topology>
    </subcellularLocation>
</comment>
<evidence type="ECO:0000256" key="4">
    <source>
        <dbReference type="ARBA" id="ARBA00022475"/>
    </source>
</evidence>
<dbReference type="SMART" id="SM00387">
    <property type="entry name" value="HATPase_c"/>
    <property type="match status" value="1"/>
</dbReference>
<dbReference type="SMART" id="SM00062">
    <property type="entry name" value="PBPb"/>
    <property type="match status" value="3"/>
</dbReference>
<evidence type="ECO:0000256" key="13">
    <source>
        <dbReference type="ARBA" id="ARBA00023136"/>
    </source>
</evidence>
<evidence type="ECO:0000256" key="16">
    <source>
        <dbReference type="PROSITE-ProRule" id="PRU00110"/>
    </source>
</evidence>
<evidence type="ECO:0000256" key="10">
    <source>
        <dbReference type="ARBA" id="ARBA00022840"/>
    </source>
</evidence>
<evidence type="ECO:0000259" key="19">
    <source>
        <dbReference type="PROSITE" id="PS50110"/>
    </source>
</evidence>
<keyword evidence="9" id="KW-0418">Kinase</keyword>
<keyword evidence="4" id="KW-1003">Cell membrane</keyword>
<dbReference type="PANTHER" id="PTHR45339:SF1">
    <property type="entry name" value="HYBRID SIGNAL TRANSDUCTION HISTIDINE KINASE J"/>
    <property type="match status" value="1"/>
</dbReference>
<evidence type="ECO:0000256" key="8">
    <source>
        <dbReference type="ARBA" id="ARBA00022741"/>
    </source>
</evidence>
<dbReference type="Gene3D" id="1.10.287.130">
    <property type="match status" value="1"/>
</dbReference>
<dbReference type="InterPro" id="IPR036097">
    <property type="entry name" value="HisK_dim/P_sf"/>
</dbReference>
<keyword evidence="10" id="KW-0067">ATP-binding</keyword>
<dbReference type="GO" id="GO:0005524">
    <property type="term" value="F:ATP binding"/>
    <property type="evidence" value="ECO:0007669"/>
    <property type="project" value="UniProtKB-KW"/>
</dbReference>
<feature type="domain" description="HPt" evidence="20">
    <location>
        <begin position="1480"/>
        <end position="1584"/>
    </location>
</feature>
<proteinExistence type="predicted"/>
<dbReference type="Pfam" id="PF00512">
    <property type="entry name" value="HisKA"/>
    <property type="match status" value="1"/>
</dbReference>
<dbReference type="CDD" id="cd16922">
    <property type="entry name" value="HATPase_EvgS-ArcB-TorS-like"/>
    <property type="match status" value="1"/>
</dbReference>
<reference evidence="21 22" key="1">
    <citation type="submission" date="2020-05" db="EMBL/GenBank/DDBJ databases">
        <title>Horizontal transmission and recombination maintain forever young bacterial symbiont genomes.</title>
        <authorList>
            <person name="Russell S.L."/>
            <person name="Pepper-Tunick E."/>
            <person name="Svedberg J."/>
            <person name="Byrne A."/>
            <person name="Ruelas Castillo J."/>
            <person name="Vollmers C."/>
            <person name="Beinart R.A."/>
            <person name="Corbett-Detig R."/>
        </authorList>
    </citation>
    <scope>NUCLEOTIDE SEQUENCE [LARGE SCALE GENOMIC DNA]</scope>
    <source>
        <strain evidence="21">Santa_Monica_outfall</strain>
    </source>
</reference>
<feature type="domain" description="Response regulatory" evidence="19">
    <location>
        <begin position="1176"/>
        <end position="1303"/>
    </location>
</feature>
<dbReference type="PROSITE" id="PS50894">
    <property type="entry name" value="HPT"/>
    <property type="match status" value="1"/>
</dbReference>
<dbReference type="EMBL" id="CP054491">
    <property type="protein sequence ID" value="QKQ25051.1"/>
    <property type="molecule type" value="Genomic_DNA"/>
</dbReference>
<gene>
    <name evidence="21" type="ORF">HUE57_01175</name>
</gene>
<dbReference type="InterPro" id="IPR008207">
    <property type="entry name" value="Sig_transdc_His_kin_Hpt_dom"/>
</dbReference>
<name>A0A6N0HRZ9_9GAMM</name>
<sequence length="1671" mass="185795">MNNSYGNGGFRTLFTALLLSLLTLSFLPAVVQGAEPSDGAGASVTIAYRLDSEPTQFRNSAGEADGILIDIWKLWSEKSGIPVKFVGAYNKEAQAMVRDGVADINAGLFESEKRKQYMDFSTPILSSAYHIFSSRKVGLIEDDAELVLHRIGVTAGSYHESYMRKNFPTVELALYKGYDALFSAATEGEIDLFVTQPHYLSRYLKQSGIKSGFRMMASPLYVRPYRAAVQRGNVALLMLVNRYLDEIEVGEFTAITDKWLGLQWQTGAIDSGEVIELSEDERDWLSRNPVVDVGVDGNWPPIDFMGQQTQHSGIAADYLALIGEKLGITFNVHPGPTFKQMLEKVRSGTLPVATSVVKTEERAKDLYFTQPFFTVHKTIVARHEDAELDAIETLYGKRVAVENNFSTMRQLEQDHPQIELVLFDSTVEALQGVSWGKADAYIGNRVVAQWLIQQAQLANLRFTGDPGIGSSEQRIAVHRTPGLKPLVTVIDKAMSDITDQQRLTILNNWVSIGGGEVVKKDIGLTDEERLWLADHPQMRVGIDRDWAPIEFLDGRGEHQGVSSEYIKYISSLLEVEMQADGDMAWEQVLQAARERRVDLLSAAVNTEERRQYLNFTKPYASFPFVIFVSDRLPFVTDLDDFLGKRIAVVKGYVTEDYLSRDYPGIELVRVENTYCGLELVSLGEVDGYVGNLTVGSHLINQKGLSNVKVGAPTQYQYDLSIGVRKDWPELIPILEKAIGNLSDAEKSDLRKKWMSIRYDVGVDYSLLWKVVAIAVGALVLIMAWLFQVKRQQRALARSEEQLKLIINTVPLSIIISDHKNRIVMTNSYVTTELESEGNALEGTGLEMFFDPAGRTKVSQMLARDGRVDNCAVSVKTLKGNTAECVLSVIPVRLNDEMMNLTILVNMTERISMEHELSEAILAAEQANRFKRDFLANMSHEIRTPMNAIIGMSYLALNTELNEKQHDYVSKIKLSAHNLLGIINDILDFSKIEANKLEIESTEFQLDALLENLFGMVNVKAEGRGLELILKRDAKAPNKLIGDPLRIGQVLLNLVHNAIKFTDEGEVVTSVELVEEMGDRVRLRFKVTDTGSGIDAGRVEDLLEAFVQADSSVTRQHGGTGLGLSISNNLVLLMGGRLQVESELGAGSTFSFELVLPLPDEDEQPLLRSGVDLRSMRVLLVIGNRSARQAISEMLSSIFSEVTTVESAQQAFELLEQPQLDRTSMDSLSIDMVLMDWDMPGMSGIEAAKRIRNELGLIKQPKLLLISPYGRDELESDEKRSLVDGVLIKPINPSTLFDTIHELFQGAPSQLKAHHSDVQRKRFKGQVLLVEDNDINQLVAKELLEGMGLLVMVAENGEEAIERIKEVDFSLVFMDIQMPVMDGLEATRYIRKELQNTHLTIIAMTAHAMAEDRERCLEAGMNDYLSKPIEPDKVLATLQNWLPDEDLVAVPERSELPSGDVLPDQVEGIDLAWGLKRVGGNRTLFFKLLTDFNDNYADNCTQLRTWVAGDEVEESRRLLHTLQGVTGNIGASSFHDATRDLRLAVNSGDKPAEIAALLDEFCLQAGIVFRGIESLDLREKEADGTLKQEDLQHSTTAGEISQLLSNLAHLLNQGSPDAGEIYRRLAVSLKAVDNGAAGLAAQLGQQINDYDFDQAIVSLREIATLMGINLDE</sequence>
<dbReference type="GO" id="GO:0000155">
    <property type="term" value="F:phosphorelay sensor kinase activity"/>
    <property type="evidence" value="ECO:0007669"/>
    <property type="project" value="InterPro"/>
</dbReference>
<dbReference type="FunFam" id="1.10.287.130:FF:000002">
    <property type="entry name" value="Two-component osmosensing histidine kinase"/>
    <property type="match status" value="1"/>
</dbReference>
<dbReference type="InterPro" id="IPR036890">
    <property type="entry name" value="HATPase_C_sf"/>
</dbReference>
<keyword evidence="11" id="KW-1133">Transmembrane helix</keyword>
<accession>A0A6N0HRZ9</accession>
<dbReference type="SUPFAM" id="SSF55785">
    <property type="entry name" value="PYP-like sensor domain (PAS domain)"/>
    <property type="match status" value="1"/>
</dbReference>
<keyword evidence="13" id="KW-0472">Membrane</keyword>
<dbReference type="KEGG" id="rev:HUE57_01175"/>